<dbReference type="STRING" id="927664.SAMN05421780_106229"/>
<evidence type="ECO:0000313" key="3">
    <source>
        <dbReference type="Proteomes" id="UP000199514"/>
    </source>
</evidence>
<keyword evidence="3" id="KW-1185">Reference proteome</keyword>
<gene>
    <name evidence="2" type="ORF">SAMN05421780_106229</name>
</gene>
<proteinExistence type="predicted"/>
<keyword evidence="2" id="KW-0830">Ubiquinone</keyword>
<dbReference type="OrthoDB" id="9805171at2"/>
<accession>A0A1I1K996</accession>
<dbReference type="Proteomes" id="UP000199514">
    <property type="component" value="Unassembled WGS sequence"/>
</dbReference>
<dbReference type="InterPro" id="IPR029063">
    <property type="entry name" value="SAM-dependent_MTases_sf"/>
</dbReference>
<keyword evidence="2" id="KW-0808">Transferase</keyword>
<dbReference type="CDD" id="cd02440">
    <property type="entry name" value="AdoMet_MTases"/>
    <property type="match status" value="1"/>
</dbReference>
<dbReference type="InterPro" id="IPR013216">
    <property type="entry name" value="Methyltransf_11"/>
</dbReference>
<dbReference type="RefSeq" id="WP_091512779.1">
    <property type="nucleotide sequence ID" value="NZ_FOLE01000006.1"/>
</dbReference>
<dbReference type="Gene3D" id="3.40.50.150">
    <property type="entry name" value="Vaccinia Virus protein VP39"/>
    <property type="match status" value="1"/>
</dbReference>
<dbReference type="InterPro" id="IPR050508">
    <property type="entry name" value="Methyltransf_Superfamily"/>
</dbReference>
<evidence type="ECO:0000313" key="2">
    <source>
        <dbReference type="EMBL" id="SFC55268.1"/>
    </source>
</evidence>
<organism evidence="2 3">
    <name type="scientific">Flexibacter flexilis DSM 6793</name>
    <dbReference type="NCBI Taxonomy" id="927664"/>
    <lineage>
        <taxon>Bacteria</taxon>
        <taxon>Pseudomonadati</taxon>
        <taxon>Bacteroidota</taxon>
        <taxon>Cytophagia</taxon>
        <taxon>Cytophagales</taxon>
        <taxon>Flexibacteraceae</taxon>
        <taxon>Flexibacter</taxon>
    </lineage>
</organism>
<dbReference type="AlphaFoldDB" id="A0A1I1K996"/>
<feature type="domain" description="Methyltransferase type 11" evidence="1">
    <location>
        <begin position="44"/>
        <end position="135"/>
    </location>
</feature>
<dbReference type="GO" id="GO:0032259">
    <property type="term" value="P:methylation"/>
    <property type="evidence" value="ECO:0007669"/>
    <property type="project" value="UniProtKB-KW"/>
</dbReference>
<sequence length="243" mass="27541">MSQDLSAGFTKIKCRPSSMHHYTTREGVLTALHQNLPKFKGVVLDVGCGNMPYKPLVLSNVTKATTYIGLDLDVYDYKANVYTTQPDLLWDGQKIPLDNESVDTVILTEVLEHCADPEAVLREIFRVLRPNGNLFLTVPFLWLLHEVPHDEYRYTPFSLRRHIQNAGFLPPELHSLGGWNRALAQMLGMWVGYGSAPRLLRKGLRYALFPLYWLLVRTDRPSDAFGHADMITGLSAWCTKPAN</sequence>
<dbReference type="PANTHER" id="PTHR42912">
    <property type="entry name" value="METHYLTRANSFERASE"/>
    <property type="match status" value="1"/>
</dbReference>
<dbReference type="SUPFAM" id="SSF53335">
    <property type="entry name" value="S-adenosyl-L-methionine-dependent methyltransferases"/>
    <property type="match status" value="1"/>
</dbReference>
<reference evidence="2 3" key="1">
    <citation type="submission" date="2016-10" db="EMBL/GenBank/DDBJ databases">
        <authorList>
            <person name="de Groot N.N."/>
        </authorList>
    </citation>
    <scope>NUCLEOTIDE SEQUENCE [LARGE SCALE GENOMIC DNA]</scope>
    <source>
        <strain evidence="2 3">DSM 6793</strain>
    </source>
</reference>
<protein>
    <submittedName>
        <fullName evidence="2">Ubiquinone/menaquinone biosynthesis C-methylase UbiE</fullName>
    </submittedName>
</protein>
<dbReference type="Pfam" id="PF08241">
    <property type="entry name" value="Methyltransf_11"/>
    <property type="match status" value="1"/>
</dbReference>
<evidence type="ECO:0000259" key="1">
    <source>
        <dbReference type="Pfam" id="PF08241"/>
    </source>
</evidence>
<dbReference type="EMBL" id="FOLE01000006">
    <property type="protein sequence ID" value="SFC55268.1"/>
    <property type="molecule type" value="Genomic_DNA"/>
</dbReference>
<name>A0A1I1K996_9BACT</name>
<keyword evidence="2" id="KW-0489">Methyltransferase</keyword>
<dbReference type="GO" id="GO:0008757">
    <property type="term" value="F:S-adenosylmethionine-dependent methyltransferase activity"/>
    <property type="evidence" value="ECO:0007669"/>
    <property type="project" value="InterPro"/>
</dbReference>